<dbReference type="GeneID" id="108679332"/>
<evidence type="ECO:0000313" key="3">
    <source>
        <dbReference type="RefSeq" id="XP_018023424.1"/>
    </source>
</evidence>
<gene>
    <name evidence="3" type="primary">LOC108679332</name>
</gene>
<keyword evidence="2" id="KW-1185">Reference proteome</keyword>
<dbReference type="Proteomes" id="UP000694843">
    <property type="component" value="Unplaced"/>
</dbReference>
<dbReference type="AlphaFoldDB" id="A0A8B7PB92"/>
<organism evidence="2 3">
    <name type="scientific">Hyalella azteca</name>
    <name type="common">Amphipod</name>
    <dbReference type="NCBI Taxonomy" id="294128"/>
    <lineage>
        <taxon>Eukaryota</taxon>
        <taxon>Metazoa</taxon>
        <taxon>Ecdysozoa</taxon>
        <taxon>Arthropoda</taxon>
        <taxon>Crustacea</taxon>
        <taxon>Multicrustacea</taxon>
        <taxon>Malacostraca</taxon>
        <taxon>Eumalacostraca</taxon>
        <taxon>Peracarida</taxon>
        <taxon>Amphipoda</taxon>
        <taxon>Senticaudata</taxon>
        <taxon>Talitrida</taxon>
        <taxon>Talitroidea</taxon>
        <taxon>Hyalellidae</taxon>
        <taxon>Hyalella</taxon>
    </lineage>
</organism>
<evidence type="ECO:0000256" key="1">
    <source>
        <dbReference type="SAM" id="MobiDB-lite"/>
    </source>
</evidence>
<name>A0A8B7PB92_HYAAZ</name>
<reference evidence="3" key="1">
    <citation type="submission" date="2025-08" db="UniProtKB">
        <authorList>
            <consortium name="RefSeq"/>
        </authorList>
    </citation>
    <scope>IDENTIFICATION</scope>
    <source>
        <tissue evidence="3">Whole organism</tissue>
    </source>
</reference>
<protein>
    <submittedName>
        <fullName evidence="3">Uncharacterized protein LOC108679332</fullName>
    </submittedName>
</protein>
<feature type="non-terminal residue" evidence="3">
    <location>
        <position position="123"/>
    </location>
</feature>
<dbReference type="RefSeq" id="XP_018023424.1">
    <property type="nucleotide sequence ID" value="XM_018167935.2"/>
</dbReference>
<accession>A0A8B7PB92</accession>
<dbReference type="KEGG" id="hazt:108679332"/>
<feature type="region of interest" description="Disordered" evidence="1">
    <location>
        <begin position="82"/>
        <end position="106"/>
    </location>
</feature>
<sequence>MDAMREFAKEELEEEHQNVDEYRPLSAASSVLVPAHAVPSSARTPAHIRPAPDLVADADTNVSKKNPPIVIVSVGSVADVAGPSGAAVRRNPTRSSGASYADSHDSGYINEDFVTNSLQIDLQ</sequence>
<proteinExistence type="predicted"/>
<evidence type="ECO:0000313" key="2">
    <source>
        <dbReference type="Proteomes" id="UP000694843"/>
    </source>
</evidence>